<evidence type="ECO:0000256" key="2">
    <source>
        <dbReference type="ARBA" id="ARBA00022536"/>
    </source>
</evidence>
<dbReference type="PROSITE" id="PS50026">
    <property type="entry name" value="EGF_3"/>
    <property type="match status" value="2"/>
</dbReference>
<feature type="disulfide bond" evidence="8">
    <location>
        <begin position="851"/>
        <end position="861"/>
    </location>
</feature>
<evidence type="ECO:0000259" key="10">
    <source>
        <dbReference type="PROSITE" id="PS50026"/>
    </source>
</evidence>
<dbReference type="PRINTS" id="PR00261">
    <property type="entry name" value="LDLRECEPTOR"/>
</dbReference>
<feature type="transmembrane region" description="Helical" evidence="9">
    <location>
        <begin position="1321"/>
        <end position="1338"/>
    </location>
</feature>
<reference evidence="13" key="1">
    <citation type="submission" date="2021-02" db="EMBL/GenBank/DDBJ databases">
        <authorList>
            <person name="Nowell W R."/>
        </authorList>
    </citation>
    <scope>NUCLEOTIDE SEQUENCE</scope>
</reference>
<evidence type="ECO:0000256" key="9">
    <source>
        <dbReference type="SAM" id="Phobius"/>
    </source>
</evidence>
<feature type="transmembrane region" description="Helical" evidence="9">
    <location>
        <begin position="1282"/>
        <end position="1300"/>
    </location>
</feature>
<dbReference type="PROSITE" id="PS50262">
    <property type="entry name" value="G_PROTEIN_RECEP_F1_2"/>
    <property type="match status" value="1"/>
</dbReference>
<feature type="transmembrane region" description="Helical" evidence="9">
    <location>
        <begin position="1426"/>
        <end position="1445"/>
    </location>
</feature>
<dbReference type="PANTHER" id="PTHR14949:SF54">
    <property type="entry name" value="VWFD DOMAIN-CONTAINING PROTEIN"/>
    <property type="match status" value="1"/>
</dbReference>
<accession>A0A814T5X9</accession>
<keyword evidence="2 8" id="KW-0245">EGF-like domain</keyword>
<dbReference type="CDD" id="cd00054">
    <property type="entry name" value="EGF_CA"/>
    <property type="match status" value="1"/>
</dbReference>
<sequence length="1506" mass="176354">MYYCLSELSSKFTIDKQQSHPNLTFAELSKRNITSEQLHKWSTPIDLIEDYQWYLNQLSTSNDLSTLEKKIYMNCSYPKFGLMCQYELALSKFIENASLAYTIEQLYRTFKYNSEELTCYTHLTCEYRIQSSCLDWTEVCDGKIDCLNDGVDENHCWQLEINQCQDDEYQCNNGQCIPLEFYKEFTFRRHCLDNSDGTYDILLHYTALEDSLCSHSFLSRSCLVVRTDILMKRIYSMKHELITNECWMAFKCILKIIKDDFVLCEKLCENNQCKIIIENQCPELLYIPNVPIFLNDTYLVYSKNEINQQNIFPYVCSNHIHYENHSDEILKVFFNNQTCFRLKKIPESYQYALEQDPVTRNVEMYFSYLFHRSHISIINSTSIYCKEPEMYQCMRSVKCIPAFRYRDKIPDCPYSDDEELYNTNDDFVNKQPKHTLFKCLMLNKWIFLRQFDDSYPVCSVEQIEHCEDEPRIVGHDKHILSFQTICDGYTEIIENVLSGQNMTDETECQHWECNNYYTACDQIWNCPKGEDEIGCPSDSSFNCSANSHPCIAAHAFHMICLPVEQVNDGQIDCLNEYDEPNICRRNERYINYDQRSNLDMCTNTGCSCKQRHATFFVQDGTTISINKMVLQPTGNCRVHRNNESYDVVLDSLLNTMFGCIDKKLKYFSMNGDQNETLMLRSDDILVPLIHPTTIEMTSEYNCHRGIVVYVWINQTQTCLCPPGYYGSRCQYQNQRINLKIQFRASSDSLQTLFVIVISLIDNTTERIIHSTEQHNYISMKDCNKKFENYFFYSNRSSDSTKKYFLHVDIYEKISLNHRASFLYPLRFTFLSMYRLSLLVKIPRRVENYERCSLKSCLNGKCVKYSNVDEYFCQCAEGWTGKFCQIKHNCICSSDSLCLDKMVSNRSICVCPLNKFGPRCYLIDSVCENENNPCQNGGQCIAHNDALIFQRKIVCICPNGFHGDRCESKDNFHFTVRFHDEIILFQSIFIHFIEMMKKAKPIRTTMIQPIHHFRQRTIEFFWSQTFHLIFFENLNNNYYLHSSLNNKATARNFTITIDPIDRCPSINEIFNETFIKFHILRRIKYYHLPCLNHSLNLSCFHDDIHLCLCYQHTNNKRLANCFEFNHNQTFDCSGQSVCEHDGQCFQDSLRCPTRSICACRSCFYGSRCQFTTSGFGLSLDAILGYHIIPNLTFSSQSSIVKFSLLLIVVFFIAGLVDGIVALMIFQRRKIREVGCGLYLLGTSMTSVATTITLGLKYLILILAQMNAITDKSFLKIQCYSLDFFLRVFLSLGQWLNAFVAIERTMTVIQGIKFNKKKSKTTAKLAMVLLILMIIGTNVHDPLNRYLIEEENKDLNDIKRTWCIVRYSLQLQIYNTVVNSFHFFLPFFLNLSSAIVLLAQLTRTQSNLQKQRTRKEIFSEQFQQHKHLFISPVVLVILSIPRLVISYVSKCLKSNNDSWLYLCGYFISFVPSIVTCFIFVSPSKFYKEEFRRTMGHYLSRMQQGVRDH</sequence>
<proteinExistence type="predicted"/>
<evidence type="ECO:0000313" key="12">
    <source>
        <dbReference type="EMBL" id="CAF0874310.1"/>
    </source>
</evidence>
<feature type="transmembrane region" description="Helical" evidence="9">
    <location>
        <begin position="1201"/>
        <end position="1224"/>
    </location>
</feature>
<organism evidence="13 15">
    <name type="scientific">Adineta ricciae</name>
    <name type="common">Rotifer</name>
    <dbReference type="NCBI Taxonomy" id="249248"/>
    <lineage>
        <taxon>Eukaryota</taxon>
        <taxon>Metazoa</taxon>
        <taxon>Spiralia</taxon>
        <taxon>Gnathifera</taxon>
        <taxon>Rotifera</taxon>
        <taxon>Eurotatoria</taxon>
        <taxon>Bdelloidea</taxon>
        <taxon>Adinetida</taxon>
        <taxon>Adinetidae</taxon>
        <taxon>Adineta</taxon>
    </lineage>
</organism>
<feature type="disulfide bond" evidence="8">
    <location>
        <begin position="874"/>
        <end position="883"/>
    </location>
</feature>
<feature type="disulfide bond" evidence="8">
    <location>
        <begin position="956"/>
        <end position="965"/>
    </location>
</feature>
<dbReference type="GO" id="GO:0005102">
    <property type="term" value="F:signaling receptor binding"/>
    <property type="evidence" value="ECO:0007669"/>
    <property type="project" value="TreeGrafter"/>
</dbReference>
<comment type="subcellular location">
    <subcellularLocation>
        <location evidence="1">Membrane</location>
    </subcellularLocation>
</comment>
<feature type="domain" description="EGF-like" evidence="10">
    <location>
        <begin position="922"/>
        <end position="966"/>
    </location>
</feature>
<evidence type="ECO:0000313" key="14">
    <source>
        <dbReference type="Proteomes" id="UP000663828"/>
    </source>
</evidence>
<dbReference type="PROSITE" id="PS01186">
    <property type="entry name" value="EGF_2"/>
    <property type="match status" value="3"/>
</dbReference>
<evidence type="ECO:0000256" key="7">
    <source>
        <dbReference type="ARBA" id="ARBA00023157"/>
    </source>
</evidence>
<dbReference type="PROSITE" id="PS00022">
    <property type="entry name" value="EGF_1"/>
    <property type="match status" value="4"/>
</dbReference>
<dbReference type="Proteomes" id="UP000663828">
    <property type="component" value="Unassembled WGS sequence"/>
</dbReference>
<comment type="caution">
    <text evidence="8">Lacks conserved residue(s) required for the propagation of feature annotation.</text>
</comment>
<dbReference type="SMART" id="SM00192">
    <property type="entry name" value="LDLa"/>
    <property type="match status" value="5"/>
</dbReference>
<comment type="caution">
    <text evidence="13">The sequence shown here is derived from an EMBL/GenBank/DDBJ whole genome shotgun (WGS) entry which is preliminary data.</text>
</comment>
<dbReference type="GO" id="GO:0005576">
    <property type="term" value="C:extracellular region"/>
    <property type="evidence" value="ECO:0007669"/>
    <property type="project" value="TreeGrafter"/>
</dbReference>
<dbReference type="PANTHER" id="PTHR14949">
    <property type="entry name" value="EGF-LIKE-DOMAIN, MULTIPLE 7, 8"/>
    <property type="match status" value="1"/>
</dbReference>
<feature type="domain" description="G-protein coupled receptors family 1 profile" evidence="11">
    <location>
        <begin position="1215"/>
        <end position="1477"/>
    </location>
</feature>
<dbReference type="InterPro" id="IPR017452">
    <property type="entry name" value="GPCR_Rhodpsn_7TM"/>
</dbReference>
<dbReference type="SUPFAM" id="SSF81321">
    <property type="entry name" value="Family A G protein-coupled receptor-like"/>
    <property type="match status" value="1"/>
</dbReference>
<feature type="transmembrane region" description="Helical" evidence="9">
    <location>
        <begin position="1457"/>
        <end position="1479"/>
    </location>
</feature>
<dbReference type="Proteomes" id="UP000663852">
    <property type="component" value="Unassembled WGS sequence"/>
</dbReference>
<keyword evidence="5 9" id="KW-1133">Transmembrane helix</keyword>
<evidence type="ECO:0000256" key="1">
    <source>
        <dbReference type="ARBA" id="ARBA00004370"/>
    </source>
</evidence>
<gene>
    <name evidence="13" type="ORF">EDS130_LOCUS22822</name>
    <name evidence="12" type="ORF">XAT740_LOCUS6658</name>
</gene>
<dbReference type="FunFam" id="2.10.25.10:FF:000118">
    <property type="entry name" value="protein delta homolog 2"/>
    <property type="match status" value="1"/>
</dbReference>
<dbReference type="GO" id="GO:0016020">
    <property type="term" value="C:membrane"/>
    <property type="evidence" value="ECO:0007669"/>
    <property type="project" value="UniProtKB-SubCell"/>
</dbReference>
<keyword evidence="14" id="KW-1185">Reference proteome</keyword>
<evidence type="ECO:0000256" key="5">
    <source>
        <dbReference type="ARBA" id="ARBA00022989"/>
    </source>
</evidence>
<dbReference type="EMBL" id="CAJNOJ010000122">
    <property type="protein sequence ID" value="CAF1155074.1"/>
    <property type="molecule type" value="Genomic_DNA"/>
</dbReference>
<dbReference type="OrthoDB" id="283575at2759"/>
<feature type="domain" description="EGF-like" evidence="10">
    <location>
        <begin position="847"/>
        <end position="884"/>
    </location>
</feature>
<protein>
    <submittedName>
        <fullName evidence="13">Uncharacterized protein</fullName>
    </submittedName>
</protein>
<dbReference type="InterPro" id="IPR002172">
    <property type="entry name" value="LDrepeatLR_classA_rpt"/>
</dbReference>
<evidence type="ECO:0000256" key="8">
    <source>
        <dbReference type="PROSITE-ProRule" id="PRU00076"/>
    </source>
</evidence>
<dbReference type="Gene3D" id="2.10.25.10">
    <property type="entry name" value="Laminin"/>
    <property type="match status" value="3"/>
</dbReference>
<evidence type="ECO:0000313" key="13">
    <source>
        <dbReference type="EMBL" id="CAF1155074.1"/>
    </source>
</evidence>
<name>A0A814T5X9_ADIRI</name>
<keyword evidence="3 9" id="KW-0812">Transmembrane</keyword>
<dbReference type="InterPro" id="IPR000742">
    <property type="entry name" value="EGF"/>
</dbReference>
<evidence type="ECO:0000313" key="15">
    <source>
        <dbReference type="Proteomes" id="UP000663852"/>
    </source>
</evidence>
<evidence type="ECO:0000256" key="6">
    <source>
        <dbReference type="ARBA" id="ARBA00023136"/>
    </source>
</evidence>
<keyword evidence="7 8" id="KW-1015">Disulfide bond</keyword>
<evidence type="ECO:0000256" key="4">
    <source>
        <dbReference type="ARBA" id="ARBA00022729"/>
    </source>
</evidence>
<dbReference type="Pfam" id="PF00001">
    <property type="entry name" value="7tm_1"/>
    <property type="match status" value="1"/>
</dbReference>
<dbReference type="Gene3D" id="1.20.1070.10">
    <property type="entry name" value="Rhodopsin 7-helix transmembrane proteins"/>
    <property type="match status" value="1"/>
</dbReference>
<keyword evidence="4" id="KW-0732">Signal</keyword>
<evidence type="ECO:0000256" key="3">
    <source>
        <dbReference type="ARBA" id="ARBA00022692"/>
    </source>
</evidence>
<feature type="transmembrane region" description="Helical" evidence="9">
    <location>
        <begin position="1236"/>
        <end position="1262"/>
    </location>
</feature>
<dbReference type="EMBL" id="CAJNOR010000304">
    <property type="protein sequence ID" value="CAF0874310.1"/>
    <property type="molecule type" value="Genomic_DNA"/>
</dbReference>
<dbReference type="SMART" id="SM00181">
    <property type="entry name" value="EGF"/>
    <property type="match status" value="4"/>
</dbReference>
<dbReference type="GO" id="GO:0009986">
    <property type="term" value="C:cell surface"/>
    <property type="evidence" value="ECO:0007669"/>
    <property type="project" value="TreeGrafter"/>
</dbReference>
<dbReference type="GO" id="GO:0004930">
    <property type="term" value="F:G protein-coupled receptor activity"/>
    <property type="evidence" value="ECO:0007669"/>
    <property type="project" value="InterPro"/>
</dbReference>
<evidence type="ECO:0000259" key="11">
    <source>
        <dbReference type="PROSITE" id="PS50262"/>
    </source>
</evidence>
<dbReference type="InterPro" id="IPR000276">
    <property type="entry name" value="GPCR_Rhodpsn"/>
</dbReference>
<feature type="transmembrane region" description="Helical" evidence="9">
    <location>
        <begin position="1379"/>
        <end position="1400"/>
    </location>
</feature>
<dbReference type="InterPro" id="IPR050969">
    <property type="entry name" value="Dev_Signal_Modulators"/>
</dbReference>
<keyword evidence="6 9" id="KW-0472">Membrane</keyword>
<dbReference type="SUPFAM" id="SSF57196">
    <property type="entry name" value="EGF/Laminin"/>
    <property type="match status" value="3"/>
</dbReference>